<organism evidence="2 3">
    <name type="scientific">Paramecium octaurelia</name>
    <dbReference type="NCBI Taxonomy" id="43137"/>
    <lineage>
        <taxon>Eukaryota</taxon>
        <taxon>Sar</taxon>
        <taxon>Alveolata</taxon>
        <taxon>Ciliophora</taxon>
        <taxon>Intramacronucleata</taxon>
        <taxon>Oligohymenophorea</taxon>
        <taxon>Peniculida</taxon>
        <taxon>Parameciidae</taxon>
        <taxon>Paramecium</taxon>
    </lineage>
</organism>
<evidence type="ECO:0008006" key="4">
    <source>
        <dbReference type="Google" id="ProtNLM"/>
    </source>
</evidence>
<comment type="caution">
    <text evidence="2">The sequence shown here is derived from an EMBL/GenBank/DDBJ whole genome shotgun (WGS) entry which is preliminary data.</text>
</comment>
<keyword evidence="1" id="KW-1133">Transmembrane helix</keyword>
<evidence type="ECO:0000313" key="3">
    <source>
        <dbReference type="Proteomes" id="UP000683925"/>
    </source>
</evidence>
<evidence type="ECO:0000313" key="2">
    <source>
        <dbReference type="EMBL" id="CAD8182547.1"/>
    </source>
</evidence>
<sequence length="355" mass="42083">MTSNKAVNNEFQLTSQGSSSRFPNGQRQVQKEVSLNQVIFIANFQRHLNNIVILQKFGIFHQALLVVTSNRGDQLINRDKQYHIIEYQDDSRVKGYQINLKKIYNAQFIKDLNKFEDEEFIWEKISLKKQFDIDTLDLTASQIMDRMQNIANLKGSYCVLTNNCQHVANKLTQQLLLENISNKNVVFLALAEKQSYFEEEESQPHSALLVVTNYYNNVSQLEDQKYYIIEHLQDGKINAYQFYIRDQLQNLENLNLFNNGRNFWQTKEKICNFYIKQTVSNIIDIMDNMNYHNVRNVNNSYRIAKYTFDQINQIQEQERQRQRQSSEFFSEEGLRKFCQILIIIGLILYFILIKN</sequence>
<reference evidence="2" key="1">
    <citation type="submission" date="2021-01" db="EMBL/GenBank/DDBJ databases">
        <authorList>
            <consortium name="Genoscope - CEA"/>
            <person name="William W."/>
        </authorList>
    </citation>
    <scope>NUCLEOTIDE SEQUENCE</scope>
</reference>
<dbReference type="Proteomes" id="UP000683925">
    <property type="component" value="Unassembled WGS sequence"/>
</dbReference>
<protein>
    <recommendedName>
        <fullName evidence="4">Transmembrane protein</fullName>
    </recommendedName>
</protein>
<accession>A0A8S1W1L2</accession>
<name>A0A8S1W1L2_PAROT</name>
<dbReference type="OrthoDB" id="308550at2759"/>
<keyword evidence="1" id="KW-0472">Membrane</keyword>
<feature type="transmembrane region" description="Helical" evidence="1">
    <location>
        <begin position="333"/>
        <end position="352"/>
    </location>
</feature>
<keyword evidence="1" id="KW-0812">Transmembrane</keyword>
<proteinExistence type="predicted"/>
<evidence type="ECO:0000256" key="1">
    <source>
        <dbReference type="SAM" id="Phobius"/>
    </source>
</evidence>
<dbReference type="EMBL" id="CAJJDP010000078">
    <property type="protein sequence ID" value="CAD8182547.1"/>
    <property type="molecule type" value="Genomic_DNA"/>
</dbReference>
<keyword evidence="3" id="KW-1185">Reference proteome</keyword>
<dbReference type="AlphaFoldDB" id="A0A8S1W1L2"/>
<dbReference type="OMA" id="EDEEFIW"/>
<gene>
    <name evidence="2" type="ORF">POCTA_138.1.T0790083</name>
</gene>